<dbReference type="PANTHER" id="PTHR40047">
    <property type="entry name" value="UPF0703 PROTEIN YCGQ"/>
    <property type="match status" value="1"/>
</dbReference>
<proteinExistence type="predicted"/>
<dbReference type="Pfam" id="PF21537">
    <property type="entry name" value="DUF1980_C"/>
    <property type="match status" value="1"/>
</dbReference>
<dbReference type="InterPro" id="IPR048447">
    <property type="entry name" value="DUF1980_C"/>
</dbReference>
<feature type="compositionally biased region" description="Basic and acidic residues" evidence="1">
    <location>
        <begin position="69"/>
        <end position="98"/>
    </location>
</feature>
<comment type="caution">
    <text evidence="4">The sequence shown here is derived from an EMBL/GenBank/DDBJ whole genome shotgun (WGS) entry which is preliminary data.</text>
</comment>
<evidence type="ECO:0000313" key="4">
    <source>
        <dbReference type="EMBL" id="MCS5726264.1"/>
    </source>
</evidence>
<feature type="domain" description="DUF1980" evidence="3">
    <location>
        <begin position="168"/>
        <end position="281"/>
    </location>
</feature>
<feature type="transmembrane region" description="Helical" evidence="2">
    <location>
        <begin position="39"/>
        <end position="61"/>
    </location>
</feature>
<dbReference type="PANTHER" id="PTHR40047:SF1">
    <property type="entry name" value="UPF0703 PROTEIN YCGQ"/>
    <property type="match status" value="1"/>
</dbReference>
<dbReference type="RefSeq" id="WP_259527693.1">
    <property type="nucleotide sequence ID" value="NZ_JANLCK010000004.1"/>
</dbReference>
<dbReference type="AlphaFoldDB" id="A0AA41XDL9"/>
<gene>
    <name evidence="4" type="ORF">N1028_10205</name>
</gene>
<keyword evidence="2" id="KW-1133">Transmembrane helix</keyword>
<protein>
    <submittedName>
        <fullName evidence="4">TIGR03943 family protein</fullName>
    </submittedName>
</protein>
<feature type="region of interest" description="Disordered" evidence="1">
    <location>
        <begin position="69"/>
        <end position="102"/>
    </location>
</feature>
<reference evidence="4" key="1">
    <citation type="submission" date="2022-08" db="EMBL/GenBank/DDBJ databases">
        <authorList>
            <person name="Deng Y."/>
            <person name="Han X.-F."/>
            <person name="Zhang Y.-Q."/>
        </authorList>
    </citation>
    <scope>NUCLEOTIDE SEQUENCE</scope>
    <source>
        <strain evidence="4">CPCC 203407</strain>
    </source>
</reference>
<dbReference type="EMBL" id="JANLCK010000004">
    <property type="protein sequence ID" value="MCS5726264.1"/>
    <property type="molecule type" value="Genomic_DNA"/>
</dbReference>
<keyword evidence="5" id="KW-1185">Reference proteome</keyword>
<sequence length="281" mass="29739">MRERLLSRWRGVLLSLVGIVAIVWLAATGRLGLYIHPRYFEFTVVMAVIAGVAVIAAFAVLPGVRDGDDGHGHGHDGDDGHGHDGHDHDGLADAEGHEATGSGTAPRRQLFWSVMTVLVIAGTAVALLVVPPQTLTTATVDQRDLNNSVAVANASETAQLVASDTAGFTVKDWASLMRQGAGEEYFADKTAEVTGFVTPDPQDPENVFYVARFVVTCCAVDAQPVGVPVYLPGWEETYPVDSWVTASGGFGPNPSTSSAQAIVLEPAELAPTDEPAEPYVY</sequence>
<keyword evidence="2" id="KW-0812">Transmembrane</keyword>
<evidence type="ECO:0000256" key="2">
    <source>
        <dbReference type="SAM" id="Phobius"/>
    </source>
</evidence>
<evidence type="ECO:0000256" key="1">
    <source>
        <dbReference type="SAM" id="MobiDB-lite"/>
    </source>
</evidence>
<organism evidence="4 5">
    <name type="scientific">Herbiconiux oxytropis</name>
    <dbReference type="NCBI Taxonomy" id="2970915"/>
    <lineage>
        <taxon>Bacteria</taxon>
        <taxon>Bacillati</taxon>
        <taxon>Actinomycetota</taxon>
        <taxon>Actinomycetes</taxon>
        <taxon>Micrococcales</taxon>
        <taxon>Microbacteriaceae</taxon>
        <taxon>Herbiconiux</taxon>
    </lineage>
</organism>
<name>A0AA41XDL9_9MICO</name>
<accession>A0AA41XDL9</accession>
<evidence type="ECO:0000313" key="5">
    <source>
        <dbReference type="Proteomes" id="UP001165587"/>
    </source>
</evidence>
<dbReference type="NCBIfam" id="TIGR03943">
    <property type="entry name" value="TIGR03943 family putative permease subunit"/>
    <property type="match status" value="1"/>
</dbReference>
<feature type="transmembrane region" description="Helical" evidence="2">
    <location>
        <begin position="12"/>
        <end position="33"/>
    </location>
</feature>
<dbReference type="InterPro" id="IPR052955">
    <property type="entry name" value="UPF0703_membrane_permease"/>
</dbReference>
<feature type="transmembrane region" description="Helical" evidence="2">
    <location>
        <begin position="110"/>
        <end position="130"/>
    </location>
</feature>
<dbReference type="InterPro" id="IPR015402">
    <property type="entry name" value="DUF1980"/>
</dbReference>
<dbReference type="Proteomes" id="UP001165587">
    <property type="component" value="Unassembled WGS sequence"/>
</dbReference>
<keyword evidence="2" id="KW-0472">Membrane</keyword>
<evidence type="ECO:0000259" key="3">
    <source>
        <dbReference type="Pfam" id="PF21537"/>
    </source>
</evidence>